<evidence type="ECO:0000256" key="7">
    <source>
        <dbReference type="ARBA" id="ARBA00022630"/>
    </source>
</evidence>
<keyword evidence="7" id="KW-0285">Flavoprotein</keyword>
<evidence type="ECO:0000256" key="16">
    <source>
        <dbReference type="ARBA" id="ARBA00023014"/>
    </source>
</evidence>
<dbReference type="Gene3D" id="1.20.990.10">
    <property type="entry name" value="NADPH-cytochrome p450 Reductase, Chain A, domain 3"/>
    <property type="match status" value="2"/>
</dbReference>
<dbReference type="SUPFAM" id="SSF52922">
    <property type="entry name" value="TK C-terminal domain-like"/>
    <property type="match status" value="1"/>
</dbReference>
<evidence type="ECO:0000259" key="22">
    <source>
        <dbReference type="PROSITE" id="PS51471"/>
    </source>
</evidence>
<name>A0A0G4KQQ1_VERLO</name>
<reference evidence="23 24" key="1">
    <citation type="submission" date="2015-05" db="EMBL/GenBank/DDBJ databases">
        <authorList>
            <person name="Wang D.B."/>
            <person name="Wang M."/>
        </authorList>
    </citation>
    <scope>NUCLEOTIDE SEQUENCE [LARGE SCALE GENOMIC DNA]</scope>
    <source>
        <strain evidence="23">VL1</strain>
    </source>
</reference>
<dbReference type="Pfam" id="PF13532">
    <property type="entry name" value="2OG-FeII_Oxy_2"/>
    <property type="match status" value="2"/>
</dbReference>
<dbReference type="FunFam" id="3.40.50.920:FF:000007">
    <property type="entry name" value="Pyruvate:ferredoxin (Flavodoxin) oxidoreductase"/>
    <property type="match status" value="1"/>
</dbReference>
<feature type="domain" description="FAD-binding FR-type" evidence="21">
    <location>
        <begin position="2108"/>
        <end position="2339"/>
    </location>
</feature>
<feature type="domain" description="Fe2OG dioxygenase" evidence="22">
    <location>
        <begin position="215"/>
        <end position="344"/>
    </location>
</feature>
<accession>A0A0G4KQQ1</accession>
<evidence type="ECO:0000256" key="13">
    <source>
        <dbReference type="ARBA" id="ARBA00022982"/>
    </source>
</evidence>
<dbReference type="Pfam" id="PF01558">
    <property type="entry name" value="POR"/>
    <property type="match status" value="2"/>
</dbReference>
<evidence type="ECO:0000256" key="4">
    <source>
        <dbReference type="ARBA" id="ARBA00007879"/>
    </source>
</evidence>
<keyword evidence="16" id="KW-0411">Iron-sulfur</keyword>
<dbReference type="InterPro" id="IPR001709">
    <property type="entry name" value="Flavoprot_Pyr_Nucl_cyt_Rdtase"/>
</dbReference>
<evidence type="ECO:0000256" key="5">
    <source>
        <dbReference type="ARBA" id="ARBA00022448"/>
    </source>
</evidence>
<sequence>MATITELDAHEQPSEEMRASWKGYSKLEAFHLRNHPDIDDPRSEGQAKDYKVAGVIPAEKVASAFASVHPEPIDPSTIRDVPILYHPLLPGLLIVPDLVPPAVQKSLISLMVHRDLSVRHHMTNMHPFYEVPYRQDTDEDRSFFSYPPDPAPIFTPKDPAVHKPLSIKQVLDRRLHWVTLGGQYDWTNRIYPGEEPPVFPPDIANFLEDLFPDTRAQAAIVNFYTPGDTMMMHRDVSEETDRGLVSLSFGCDGLFMIAPNGVGAIPDEVKAQGKEYLLLRLRSGDAIYMTQEARFAWHGVPKVLKGTCPEWLQDWPAEEGKYEGWKGWMKNKRINLNVPGLCYQIEQQASFLVLYLACILLDRLAISVLLSRPIPDLDLTPIKDHLSPDIMSPAQDAPLKEKTSSALPFGQQVSLASVSGPTYVTAQLLVQQVAYLLSDKIFSYSAPTFDLDVAARAWAEAKEKNIYGEHTDVVQLQTRTGAGAFALGYMFSPDFDMSKRHVPQTLLAPSLSLKSLRGALDQLSLLYGVASPFVAHIAALDYDAHNGLLPEYETALRTAEELGLGLVSSTSAYETQHMALWTNRIYPGEEPPVFPPDIASFLEDLFPETRAQAAIVNFYTPGDTMMMHRDVSEETDRGLVSLSFGCDGLFMIAPNGVGEIADDVKAQGKEYLLLRLRSGDAIYMTQEARFAWHGVPKVLKGTCPEWLQDWPAEEGKYEGWKGWMKNKRINLNVPGLCYQIKQQVSFLVLYLAWILLDRLAISVLLSRPRPDLDLTPIKDHLTPDDIMSPAQDAPLKEKTSSALPFGQQVSLASVSGPTYVTAQLLVQQVAYLLSDKIFSYSAPTFDLDVAARAWAEAKEKNIYGEHTDVVQLQTRTGAGAFALGYMFSPDFDMSKRHVPQTLLAPSLSLKSLRGALDQLSLLYGVASPFVAHIAALDYDAHNGLLPEYETALRTAEELGLGLVSSTSAYETQHMALFATLMAAVIPTLHVYDGVRLARETSRVVDALNKSGVADIYNKLTDGSVATEEREAISSKVKNLLSIVNRELGNGEDQESSHTALLATLMTALTPTLGVDEGVRLAKETMKASGALNNKKGVADTYKKISNEVATLNKSLEDPDKIVELLRLFNEELGTEYELFEYHGHKQAETVLVVFGSVEAQLAKQVAGRLAADGAKVGTINVRVYRPFVEEAFLKAIPASTQRIAVLGQVRDELAVNDATVQSTLYTDVLTSIAFSGKFRQDPAVSDVKYAASEPLTPQSVADIFGKVSGHGAAAKRFPSLVHAKQYTFWDLDSSAAANSPFVIGNLLSRESTSNVYVSEQYDNLVQGGVVRTDIRSSKKTIDAPYAIEDADVVAVGEEKLLRDIDILKGVKEGGKLLVKLPKFKDEDVEKRIPAFVRKSVREKGAEIYILDPAQSAAFEEDESAARILLEFAFLEVAHADISREDVARSLLPEGSSPSLQEILDALDVTLRKFDLPSETTELPADHIWPSLPATIKTNSFAPAKDIVADEVSRLVDWQAAAKGLAFKEAYGTKATLRPELSVKTHTVTVKENRRLTPETYDRNIFHIEFDLGDSGVTYKIGEALGIHAENDDEEVQAFIKWYGLNPDEIVQVPSREDAAALDTRTVYQALKQNIDVLGKPPKRFYEALAEFASDEKEAQQLRVLGGSEGAVDFKKRSEEDTLTYVDVLQEFPSARPSFHDLVRIVSPLKRREYSIASAQAVTPNAVSLMIVVVDWVDTRGRTRWGHASRYLSRLPEAFLKAIPASTQRIAVLGQVRDELAVNDATVLSTLYTDVLTSIAFSGKFHQDPVVSDVKYAASEPLTPQSVADIFGKVSGHGAAAKRFPSLVHAKQYTFWDLDSSAAANSPFVIGNLLSRESTSNVYVSEQYDNLVQGGVVRTDIRSSKKTIDAPYAIEDADVVAVGEEKLLRDIDILQGVKEGGKLLVKLPKFKDEDVEKRIPAFVRKSVREKGAEIYILDPAQSAAFDEDELAASILFEFAFLEVAHADISREDVARSLLPEGSSPSLQEILDALDVTLRKFDLPSETTELPADHIWPSLPATIKTNSFAPAKDLVADEVSRLVDWQAAAKGLAFKEAYGTKATLRPELSVKTHTVTVKENRRLTPETYDRNIFHIEFDLGDSGVTYKIGEALGIHAENDDEEVQAFIKWYGINPDEIVQVPSREDAAALDTRTVYQALKQNIDVLGKPPKRFYEALAEFASDEKEAQQLRVLGGSEGAVDFKKRSEEDTLTYVDVLQEFPSARPSFHDLVRIVAPLKRREYSIASAQAVTPNAVSLMIVVVDWVDTRGRTRWGHASRYLSRLPVGTTVTVSVKPSVMKLPTSAKAPLIMAGLGTGLAPFRAFVQYRAMQKARGEEIGSILLYLGSRHKREEYLYGEEWEAYQDAGVITLLGAAFSRDQPQKIYIQDRMRESIKDIVQSYIRDEGSFYLCGPTWPVPDVTDVLKEAIAYEGKLTGKKVNPRNEIEKLKDEGRYVLEVY</sequence>
<dbReference type="InterPro" id="IPR037151">
    <property type="entry name" value="AlkB-like_sf"/>
</dbReference>
<dbReference type="GO" id="GO:0016903">
    <property type="term" value="F:oxidoreductase activity, acting on the aldehyde or oxo group of donors"/>
    <property type="evidence" value="ECO:0007669"/>
    <property type="project" value="InterPro"/>
</dbReference>
<dbReference type="InterPro" id="IPR005123">
    <property type="entry name" value="Oxoglu/Fe-dep_dioxygenase_dom"/>
</dbReference>
<feature type="domain" description="FAD-binding FR-type" evidence="21">
    <location>
        <begin position="1542"/>
        <end position="1807"/>
    </location>
</feature>
<evidence type="ECO:0000256" key="10">
    <source>
        <dbReference type="ARBA" id="ARBA00022827"/>
    </source>
</evidence>
<dbReference type="Pfam" id="PF00667">
    <property type="entry name" value="FAD_binding_1"/>
    <property type="match status" value="2"/>
</dbReference>
<comment type="cofactor">
    <cofactor evidence="1">
        <name>FMN</name>
        <dbReference type="ChEBI" id="CHEBI:58210"/>
    </cofactor>
</comment>
<evidence type="ECO:0000313" key="23">
    <source>
        <dbReference type="EMBL" id="CRK12062.1"/>
    </source>
</evidence>
<dbReference type="FunFam" id="3.40.50.970:FF:000052">
    <property type="entry name" value="Sulfite reductase [NADPH] flavoprotein component"/>
    <property type="match status" value="1"/>
</dbReference>
<dbReference type="InterPro" id="IPR003097">
    <property type="entry name" value="CysJ-like_FAD-binding"/>
</dbReference>
<dbReference type="FunFam" id="2.60.120.590:FF:000014">
    <property type="entry name" value="Oxidoreductase, 2OG-Fe(II) oxygenase family family"/>
    <property type="match status" value="1"/>
</dbReference>
<comment type="similarity">
    <text evidence="4">Belongs to the alkB family.</text>
</comment>
<dbReference type="SUPFAM" id="SSF53323">
    <property type="entry name" value="Pyruvate-ferredoxin oxidoreductase, PFOR, domain III"/>
    <property type="match status" value="2"/>
</dbReference>
<keyword evidence="13" id="KW-0249">Electron transport</keyword>
<evidence type="ECO:0000256" key="12">
    <source>
        <dbReference type="ARBA" id="ARBA00022964"/>
    </source>
</evidence>
<evidence type="ECO:0000313" key="24">
    <source>
        <dbReference type="Proteomes" id="UP000044602"/>
    </source>
</evidence>
<dbReference type="Gene3D" id="2.60.120.590">
    <property type="entry name" value="Alpha-ketoglutarate-dependent dioxygenase AlkB-like"/>
    <property type="match status" value="1"/>
</dbReference>
<evidence type="ECO:0000256" key="9">
    <source>
        <dbReference type="ARBA" id="ARBA00022723"/>
    </source>
</evidence>
<evidence type="ECO:0000256" key="14">
    <source>
        <dbReference type="ARBA" id="ARBA00023002"/>
    </source>
</evidence>
<evidence type="ECO:0000256" key="15">
    <source>
        <dbReference type="ARBA" id="ARBA00023004"/>
    </source>
</evidence>
<dbReference type="GO" id="GO:0005829">
    <property type="term" value="C:cytosol"/>
    <property type="evidence" value="ECO:0007669"/>
    <property type="project" value="TreeGrafter"/>
</dbReference>
<comment type="catalytic activity">
    <reaction evidence="19">
        <text>hydrogen sulfide + 3 NADP(+) + 3 H2O = sulfite + 3 NADPH + 4 H(+)</text>
        <dbReference type="Rhea" id="RHEA:13801"/>
        <dbReference type="ChEBI" id="CHEBI:15377"/>
        <dbReference type="ChEBI" id="CHEBI:15378"/>
        <dbReference type="ChEBI" id="CHEBI:17359"/>
        <dbReference type="ChEBI" id="CHEBI:29919"/>
        <dbReference type="ChEBI" id="CHEBI:57783"/>
        <dbReference type="ChEBI" id="CHEBI:58349"/>
        <dbReference type="EC" id="1.8.1.2"/>
    </reaction>
</comment>
<evidence type="ECO:0000256" key="11">
    <source>
        <dbReference type="ARBA" id="ARBA00022857"/>
    </source>
</evidence>
<evidence type="ECO:0000256" key="3">
    <source>
        <dbReference type="ARBA" id="ARBA00004774"/>
    </source>
</evidence>
<comment type="pathway">
    <text evidence="3">Sulfur metabolism; hydrogen sulfide biosynthesis; hydrogen sulfide from sulfite (NADPH route): step 1/1.</text>
</comment>
<evidence type="ECO:0000256" key="8">
    <source>
        <dbReference type="ARBA" id="ARBA00022643"/>
    </source>
</evidence>
<evidence type="ECO:0008006" key="25">
    <source>
        <dbReference type="Google" id="ProtNLM"/>
    </source>
</evidence>
<keyword evidence="6" id="KW-0004">4Fe-4S</keyword>
<evidence type="ECO:0000256" key="20">
    <source>
        <dbReference type="ARBA" id="ARBA00059320"/>
    </source>
</evidence>
<dbReference type="InterPro" id="IPR027450">
    <property type="entry name" value="AlkB-like"/>
</dbReference>
<dbReference type="GO" id="GO:1990931">
    <property type="term" value="F:mRNA N6-methyladenosine dioxygenase activity"/>
    <property type="evidence" value="ECO:0007669"/>
    <property type="project" value="UniProtKB-EC"/>
</dbReference>
<protein>
    <recommendedName>
        <fullName evidence="25">Fe2OG dioxygenase domain-containing protein</fullName>
    </recommendedName>
</protein>
<keyword evidence="10" id="KW-0274">FAD</keyword>
<keyword evidence="8" id="KW-0288">FMN</keyword>
<dbReference type="PRINTS" id="PR00371">
    <property type="entry name" value="FPNCR"/>
</dbReference>
<dbReference type="Gene3D" id="3.40.50.920">
    <property type="match status" value="2"/>
</dbReference>
<dbReference type="GO" id="GO:0050660">
    <property type="term" value="F:flavin adenine dinucleotide binding"/>
    <property type="evidence" value="ECO:0007669"/>
    <property type="project" value="TreeGrafter"/>
</dbReference>
<dbReference type="PANTHER" id="PTHR19384">
    <property type="entry name" value="NITRIC OXIDE SYNTHASE-RELATED"/>
    <property type="match status" value="1"/>
</dbReference>
<dbReference type="InterPro" id="IPR017927">
    <property type="entry name" value="FAD-bd_FR_type"/>
</dbReference>
<dbReference type="PROSITE" id="PS51384">
    <property type="entry name" value="FAD_FR"/>
    <property type="match status" value="2"/>
</dbReference>
<gene>
    <name evidence="23" type="ORF">BN1708_010318</name>
</gene>
<keyword evidence="12" id="KW-0223">Dioxygenase</keyword>
<comment type="function">
    <text evidence="20">This enzyme catalyzes the 6-electron reduction of sulfite to sulfide. This is one of several activities required for the biosynthesis of L-cysteine from sulfate.</text>
</comment>
<evidence type="ECO:0000259" key="21">
    <source>
        <dbReference type="PROSITE" id="PS51384"/>
    </source>
</evidence>
<dbReference type="FunFam" id="3.40.50.80:FF:000011">
    <property type="entry name" value="Sulfite reductase flavoprotein component"/>
    <property type="match status" value="1"/>
</dbReference>
<evidence type="ECO:0000256" key="6">
    <source>
        <dbReference type="ARBA" id="ARBA00022485"/>
    </source>
</evidence>
<feature type="domain" description="Fe2OG dioxygenase" evidence="22">
    <location>
        <begin position="610"/>
        <end position="739"/>
    </location>
</feature>
<evidence type="ECO:0000256" key="18">
    <source>
        <dbReference type="ARBA" id="ARBA00047565"/>
    </source>
</evidence>
<keyword evidence="24" id="KW-1185">Reference proteome</keyword>
<dbReference type="Pfam" id="PF00175">
    <property type="entry name" value="NAD_binding_1"/>
    <property type="match status" value="1"/>
</dbReference>
<dbReference type="SUPFAM" id="SSF51197">
    <property type="entry name" value="Clavaminate synthase-like"/>
    <property type="match status" value="2"/>
</dbReference>
<dbReference type="Proteomes" id="UP000044602">
    <property type="component" value="Unassembled WGS sequence"/>
</dbReference>
<evidence type="ECO:0000256" key="2">
    <source>
        <dbReference type="ARBA" id="ARBA00001974"/>
    </source>
</evidence>
<dbReference type="SUPFAM" id="SSF52343">
    <property type="entry name" value="Ferredoxin reductase-like, C-terminal NADP-linked domain"/>
    <property type="match status" value="1"/>
</dbReference>
<dbReference type="Gene3D" id="2.40.30.10">
    <property type="entry name" value="Translation factors"/>
    <property type="match status" value="2"/>
</dbReference>
<dbReference type="Gene3D" id="2.60.120.1520">
    <property type="match status" value="1"/>
</dbReference>
<keyword evidence="15" id="KW-0408">Iron</keyword>
<comment type="catalytic activity">
    <reaction evidence="18">
        <text>an N(6)-methyladenosine in mRNA + 2-oxoglutarate + O2 = an adenosine in mRNA + formaldehyde + succinate + CO2</text>
        <dbReference type="Rhea" id="RHEA:49520"/>
        <dbReference type="Rhea" id="RHEA-COMP:12414"/>
        <dbReference type="Rhea" id="RHEA-COMP:12417"/>
        <dbReference type="ChEBI" id="CHEBI:15379"/>
        <dbReference type="ChEBI" id="CHEBI:16526"/>
        <dbReference type="ChEBI" id="CHEBI:16810"/>
        <dbReference type="ChEBI" id="CHEBI:16842"/>
        <dbReference type="ChEBI" id="CHEBI:30031"/>
        <dbReference type="ChEBI" id="CHEBI:74411"/>
        <dbReference type="ChEBI" id="CHEBI:74449"/>
        <dbReference type="EC" id="1.14.11.53"/>
    </reaction>
    <physiologicalReaction direction="left-to-right" evidence="18">
        <dbReference type="Rhea" id="RHEA:49521"/>
    </physiologicalReaction>
</comment>
<dbReference type="CDD" id="cd06207">
    <property type="entry name" value="CyPoR_like"/>
    <property type="match status" value="1"/>
</dbReference>
<dbReference type="InterPro" id="IPR002869">
    <property type="entry name" value="Pyrv_flavodox_OxRed_cen"/>
</dbReference>
<dbReference type="InterPro" id="IPR039261">
    <property type="entry name" value="FNR_nucleotide-bd"/>
</dbReference>
<evidence type="ECO:0000256" key="19">
    <source>
        <dbReference type="ARBA" id="ARBA00052219"/>
    </source>
</evidence>
<dbReference type="SUPFAM" id="SSF63380">
    <property type="entry name" value="Riboflavin synthase domain-like"/>
    <property type="match status" value="2"/>
</dbReference>
<keyword evidence="14" id="KW-0560">Oxidoreductase</keyword>
<evidence type="ECO:0000256" key="17">
    <source>
        <dbReference type="ARBA" id="ARBA00023026"/>
    </source>
</evidence>
<keyword evidence="11" id="KW-0521">NADP</keyword>
<dbReference type="PANTHER" id="PTHR19384:SF109">
    <property type="entry name" value="SULFITE REDUCTASE [NADPH] FLAVOPROTEIN COMPONENT"/>
    <property type="match status" value="1"/>
</dbReference>
<dbReference type="GO" id="GO:0046872">
    <property type="term" value="F:metal ion binding"/>
    <property type="evidence" value="ECO:0007669"/>
    <property type="project" value="UniProtKB-KW"/>
</dbReference>
<dbReference type="InterPro" id="IPR001433">
    <property type="entry name" value="OxRdtase_FAD/NAD-bd"/>
</dbReference>
<dbReference type="Gene3D" id="3.40.50.80">
    <property type="entry name" value="Nucleotide-binding domain of ferredoxin-NADP reductase (FNR) module"/>
    <property type="match status" value="1"/>
</dbReference>
<dbReference type="GO" id="GO:0010181">
    <property type="term" value="F:FMN binding"/>
    <property type="evidence" value="ECO:0007669"/>
    <property type="project" value="TreeGrafter"/>
</dbReference>
<dbReference type="STRING" id="100787.A0A0G4KQQ1"/>
<dbReference type="PROSITE" id="PS51471">
    <property type="entry name" value="FE2OG_OXY"/>
    <property type="match status" value="2"/>
</dbReference>
<dbReference type="FunFam" id="1.20.990.10:FF:000010">
    <property type="entry name" value="Sulfite reductase [NADPH] flavoprotein component"/>
    <property type="match status" value="2"/>
</dbReference>
<dbReference type="Gene3D" id="3.40.50.970">
    <property type="match status" value="2"/>
</dbReference>
<dbReference type="InterPro" id="IPR023173">
    <property type="entry name" value="NADPH_Cyt_P450_Rdtase_alpha"/>
</dbReference>
<evidence type="ECO:0000256" key="1">
    <source>
        <dbReference type="ARBA" id="ARBA00001917"/>
    </source>
</evidence>
<dbReference type="Gene3D" id="3.40.920.10">
    <property type="entry name" value="Pyruvate-ferredoxin oxidoreductase, PFOR, domain III"/>
    <property type="match status" value="2"/>
</dbReference>
<keyword evidence="9" id="KW-0479">Metal-binding</keyword>
<keyword evidence="17" id="KW-0843">Virulence</keyword>
<dbReference type="GO" id="GO:0051539">
    <property type="term" value="F:4 iron, 4 sulfur cluster binding"/>
    <property type="evidence" value="ECO:0007669"/>
    <property type="project" value="UniProtKB-KW"/>
</dbReference>
<comment type="cofactor">
    <cofactor evidence="2">
        <name>FAD</name>
        <dbReference type="ChEBI" id="CHEBI:57692"/>
    </cofactor>
</comment>
<dbReference type="EMBL" id="CVQH01003336">
    <property type="protein sequence ID" value="CRK12062.1"/>
    <property type="molecule type" value="Genomic_DNA"/>
</dbReference>
<keyword evidence="5" id="KW-0813">Transport</keyword>
<dbReference type="GO" id="GO:0004783">
    <property type="term" value="F:sulfite reductase (NADPH) activity"/>
    <property type="evidence" value="ECO:0007669"/>
    <property type="project" value="UniProtKB-EC"/>
</dbReference>
<dbReference type="InterPro" id="IPR019752">
    <property type="entry name" value="Pyrv/ketoisovalerate_OxRed_cat"/>
</dbReference>
<dbReference type="InterPro" id="IPR009014">
    <property type="entry name" value="Transketo_C/PFOR_II"/>
</dbReference>
<proteinExistence type="inferred from homology"/>
<organism evidence="23 24">
    <name type="scientific">Verticillium longisporum</name>
    <name type="common">Verticillium dahliae var. longisporum</name>
    <dbReference type="NCBI Taxonomy" id="100787"/>
    <lineage>
        <taxon>Eukaryota</taxon>
        <taxon>Fungi</taxon>
        <taxon>Dikarya</taxon>
        <taxon>Ascomycota</taxon>
        <taxon>Pezizomycotina</taxon>
        <taxon>Sordariomycetes</taxon>
        <taxon>Hypocreomycetidae</taxon>
        <taxon>Glomerellales</taxon>
        <taxon>Plectosphaerellaceae</taxon>
        <taxon>Verticillium</taxon>
    </lineage>
</organism>
<dbReference type="InterPro" id="IPR017938">
    <property type="entry name" value="Riboflavin_synthase-like_b-brl"/>
</dbReference>